<keyword evidence="2" id="KW-0175">Coiled coil</keyword>
<comment type="subcellular location">
    <subcellularLocation>
        <location evidence="1">Cell envelope</location>
    </subcellularLocation>
</comment>
<dbReference type="Proteomes" id="UP000294155">
    <property type="component" value="Unassembled WGS sequence"/>
</dbReference>
<dbReference type="InterPro" id="IPR050465">
    <property type="entry name" value="UPF0194_transport"/>
</dbReference>
<reference evidence="3 4" key="1">
    <citation type="submission" date="2019-02" db="EMBL/GenBank/DDBJ databases">
        <title>Bacterial novel species isolated from soil.</title>
        <authorList>
            <person name="Jung H.-Y."/>
        </authorList>
    </citation>
    <scope>NUCLEOTIDE SEQUENCE [LARGE SCALE GENOMIC DNA]</scope>
    <source>
        <strain evidence="3 4">1-3-3-3</strain>
    </source>
</reference>
<proteinExistence type="predicted"/>
<sequence>MKFLLPIALLAVVTVGSALPIWLPLPQQPSTPVVPTALTLTPVSTNPAAPEASQLVRFVTSPVAVPTPSILTDLYFYEGQYVRRGQVLAKLKVRATKAVAYLNAAHDGVLSRPQLSVGELLTPDAPLTTLTDQTRLLVRLHPAVASRLHPGDSVQVSLASAPGAPVRGKITSWTSAGPAAPLVAVQLRKSVAGASAGASLLLAGTIGRPEVALLLTR</sequence>
<accession>A0A4Q5LHV6</accession>
<evidence type="ECO:0000256" key="1">
    <source>
        <dbReference type="ARBA" id="ARBA00004196"/>
    </source>
</evidence>
<comment type="caution">
    <text evidence="3">The sequence shown here is derived from an EMBL/GenBank/DDBJ whole genome shotgun (WGS) entry which is preliminary data.</text>
</comment>
<dbReference type="EMBL" id="SEWE01000007">
    <property type="protein sequence ID" value="RYU82107.1"/>
    <property type="molecule type" value="Genomic_DNA"/>
</dbReference>
<dbReference type="OrthoDB" id="9806939at2"/>
<dbReference type="SUPFAM" id="SSF51230">
    <property type="entry name" value="Single hybrid motif"/>
    <property type="match status" value="1"/>
</dbReference>
<protein>
    <submittedName>
        <fullName evidence="3">HlyD family efflux transporter periplasmic adaptor subunit</fullName>
    </submittedName>
</protein>
<evidence type="ECO:0000313" key="3">
    <source>
        <dbReference type="EMBL" id="RYU82107.1"/>
    </source>
</evidence>
<dbReference type="GO" id="GO:0030313">
    <property type="term" value="C:cell envelope"/>
    <property type="evidence" value="ECO:0007669"/>
    <property type="project" value="UniProtKB-SubCell"/>
</dbReference>
<dbReference type="PANTHER" id="PTHR32347">
    <property type="entry name" value="EFFLUX SYSTEM COMPONENT YKNX-RELATED"/>
    <property type="match status" value="1"/>
</dbReference>
<dbReference type="Gene3D" id="2.40.50.100">
    <property type="match status" value="1"/>
</dbReference>
<evidence type="ECO:0000256" key="2">
    <source>
        <dbReference type="ARBA" id="ARBA00023054"/>
    </source>
</evidence>
<organism evidence="3 4">
    <name type="scientific">Hymenobacter persicinus</name>
    <dbReference type="NCBI Taxonomy" id="2025506"/>
    <lineage>
        <taxon>Bacteria</taxon>
        <taxon>Pseudomonadati</taxon>
        <taxon>Bacteroidota</taxon>
        <taxon>Cytophagia</taxon>
        <taxon>Cytophagales</taxon>
        <taxon>Hymenobacteraceae</taxon>
        <taxon>Hymenobacter</taxon>
    </lineage>
</organism>
<gene>
    <name evidence="3" type="ORF">EWM57_04810</name>
</gene>
<dbReference type="PANTHER" id="PTHR32347:SF23">
    <property type="entry name" value="BLL5650 PROTEIN"/>
    <property type="match status" value="1"/>
</dbReference>
<dbReference type="InterPro" id="IPR011053">
    <property type="entry name" value="Single_hybrid_motif"/>
</dbReference>
<dbReference type="RefSeq" id="WP_129920004.1">
    <property type="nucleotide sequence ID" value="NZ_SEWE01000007.1"/>
</dbReference>
<keyword evidence="4" id="KW-1185">Reference proteome</keyword>
<evidence type="ECO:0000313" key="4">
    <source>
        <dbReference type="Proteomes" id="UP000294155"/>
    </source>
</evidence>
<name>A0A4Q5LHV6_9BACT</name>
<dbReference type="AlphaFoldDB" id="A0A4Q5LHV6"/>